<dbReference type="PRINTS" id="PR00380">
    <property type="entry name" value="KINESINHEAVY"/>
</dbReference>
<evidence type="ECO:0000256" key="4">
    <source>
        <dbReference type="PROSITE-ProRule" id="PRU00283"/>
    </source>
</evidence>
<dbReference type="Gene3D" id="3.40.850.10">
    <property type="entry name" value="Kinesin motor domain"/>
    <property type="match status" value="1"/>
</dbReference>
<evidence type="ECO:0000313" key="6">
    <source>
        <dbReference type="EMBL" id="KAF9595551.1"/>
    </source>
</evidence>
<dbReference type="GO" id="GO:0005524">
    <property type="term" value="F:ATP binding"/>
    <property type="evidence" value="ECO:0007669"/>
    <property type="project" value="InterPro"/>
</dbReference>
<dbReference type="Pfam" id="PF00225">
    <property type="entry name" value="Kinesin"/>
    <property type="match status" value="1"/>
</dbReference>
<evidence type="ECO:0000256" key="3">
    <source>
        <dbReference type="ARBA" id="ARBA00023175"/>
    </source>
</evidence>
<evidence type="ECO:0000313" key="7">
    <source>
        <dbReference type="Proteomes" id="UP000631114"/>
    </source>
</evidence>
<evidence type="ECO:0000259" key="5">
    <source>
        <dbReference type="PROSITE" id="PS50067"/>
    </source>
</evidence>
<name>A0A835HA54_9MAGN</name>
<dbReference type="GO" id="GO:0008017">
    <property type="term" value="F:microtubule binding"/>
    <property type="evidence" value="ECO:0007669"/>
    <property type="project" value="InterPro"/>
</dbReference>
<dbReference type="SUPFAM" id="SSF52540">
    <property type="entry name" value="P-loop containing nucleoside triphosphate hydrolases"/>
    <property type="match status" value="1"/>
</dbReference>
<keyword evidence="1" id="KW-0493">Microtubule</keyword>
<comment type="caution">
    <text evidence="6">The sequence shown here is derived from an EMBL/GenBank/DDBJ whole genome shotgun (WGS) entry which is preliminary data.</text>
</comment>
<protein>
    <recommendedName>
        <fullName evidence="5">Kinesin motor domain-containing protein</fullName>
    </recommendedName>
</protein>
<dbReference type="PANTHER" id="PTHR47968">
    <property type="entry name" value="CENTROMERE PROTEIN E"/>
    <property type="match status" value="1"/>
</dbReference>
<dbReference type="OrthoDB" id="3176171at2759"/>
<dbReference type="GO" id="GO:0003777">
    <property type="term" value="F:microtubule motor activity"/>
    <property type="evidence" value="ECO:0007669"/>
    <property type="project" value="InterPro"/>
</dbReference>
<dbReference type="EMBL" id="JADFTS010000007">
    <property type="protein sequence ID" value="KAF9595551.1"/>
    <property type="molecule type" value="Genomic_DNA"/>
</dbReference>
<evidence type="ECO:0000256" key="2">
    <source>
        <dbReference type="ARBA" id="ARBA00023054"/>
    </source>
</evidence>
<organism evidence="6 7">
    <name type="scientific">Coptis chinensis</name>
    <dbReference type="NCBI Taxonomy" id="261450"/>
    <lineage>
        <taxon>Eukaryota</taxon>
        <taxon>Viridiplantae</taxon>
        <taxon>Streptophyta</taxon>
        <taxon>Embryophyta</taxon>
        <taxon>Tracheophyta</taxon>
        <taxon>Spermatophyta</taxon>
        <taxon>Magnoliopsida</taxon>
        <taxon>Ranunculales</taxon>
        <taxon>Ranunculaceae</taxon>
        <taxon>Coptidoideae</taxon>
        <taxon>Coptis</taxon>
    </lineage>
</organism>
<dbReference type="AlphaFoldDB" id="A0A835HA54"/>
<dbReference type="InterPro" id="IPR027640">
    <property type="entry name" value="Kinesin-like_fam"/>
</dbReference>
<comment type="similarity">
    <text evidence="4">Belongs to the TRAFAC class myosin-kinesin ATPase superfamily. Kinesin family.</text>
</comment>
<comment type="caution">
    <text evidence="4">Lacks conserved residue(s) required for the propagation of feature annotation.</text>
</comment>
<proteinExistence type="inferred from homology"/>
<keyword evidence="2" id="KW-0175">Coiled coil</keyword>
<dbReference type="GO" id="GO:0007018">
    <property type="term" value="P:microtubule-based movement"/>
    <property type="evidence" value="ECO:0007669"/>
    <property type="project" value="InterPro"/>
</dbReference>
<dbReference type="InterPro" id="IPR001752">
    <property type="entry name" value="Kinesin_motor_dom"/>
</dbReference>
<gene>
    <name evidence="6" type="ORF">IFM89_000688</name>
</gene>
<dbReference type="SMART" id="SM00129">
    <property type="entry name" value="KISc"/>
    <property type="match status" value="1"/>
</dbReference>
<reference evidence="6 7" key="1">
    <citation type="submission" date="2020-10" db="EMBL/GenBank/DDBJ databases">
        <title>The Coptis chinensis genome and diversification of protoberbering-type alkaloids.</title>
        <authorList>
            <person name="Wang B."/>
            <person name="Shu S."/>
            <person name="Song C."/>
            <person name="Liu Y."/>
        </authorList>
    </citation>
    <scope>NUCLEOTIDE SEQUENCE [LARGE SCALE GENOMIC DNA]</scope>
    <source>
        <strain evidence="6">HL-2020</strain>
        <tissue evidence="6">Leaf</tissue>
    </source>
</reference>
<accession>A0A835HA54</accession>
<sequence>MQKRIVGGFEHTLRAKLTFPQESHGCDNTMNVVNRVGKLSLIDLVGSKRALATDQRTLRSIEGSNINRSLLALSSCINALVEGKKHILYRNSKLTQLLKDFLGGACNTVMIANISPSNLSFGETQNTLHWADHAKEIRTKACEANEEILQVPTTDTNKAKLLLELQKKNRDL</sequence>
<evidence type="ECO:0000256" key="1">
    <source>
        <dbReference type="ARBA" id="ARBA00022701"/>
    </source>
</evidence>
<keyword evidence="7" id="KW-1185">Reference proteome</keyword>
<keyword evidence="3" id="KW-0505">Motor protein</keyword>
<dbReference type="PROSITE" id="PS50067">
    <property type="entry name" value="KINESIN_MOTOR_2"/>
    <property type="match status" value="1"/>
</dbReference>
<dbReference type="InterPro" id="IPR036961">
    <property type="entry name" value="Kinesin_motor_dom_sf"/>
</dbReference>
<dbReference type="PANTHER" id="PTHR47968:SF13">
    <property type="entry name" value="KINESIN-LIKE PROTEIN KIF19 ISOFORM X1"/>
    <property type="match status" value="1"/>
</dbReference>
<dbReference type="GO" id="GO:0005874">
    <property type="term" value="C:microtubule"/>
    <property type="evidence" value="ECO:0007669"/>
    <property type="project" value="UniProtKB-KW"/>
</dbReference>
<feature type="domain" description="Kinesin motor" evidence="5">
    <location>
        <begin position="1"/>
        <end position="137"/>
    </location>
</feature>
<dbReference type="InterPro" id="IPR027417">
    <property type="entry name" value="P-loop_NTPase"/>
</dbReference>
<dbReference type="Proteomes" id="UP000631114">
    <property type="component" value="Unassembled WGS sequence"/>
</dbReference>